<dbReference type="GO" id="GO:0051301">
    <property type="term" value="P:cell division"/>
    <property type="evidence" value="ECO:0007669"/>
    <property type="project" value="UniProtKB-UniRule"/>
</dbReference>
<evidence type="ECO:0000256" key="7">
    <source>
        <dbReference type="HAMAP-Rule" id="MF_00631"/>
    </source>
</evidence>
<comment type="function">
    <text evidence="7">Involved in cell division.</text>
</comment>
<evidence type="ECO:0000313" key="10">
    <source>
        <dbReference type="Proteomes" id="UP000557772"/>
    </source>
</evidence>
<feature type="compositionally biased region" description="Basic and acidic residues" evidence="8">
    <location>
        <begin position="7"/>
        <end position="22"/>
    </location>
</feature>
<evidence type="ECO:0000256" key="2">
    <source>
        <dbReference type="ARBA" id="ARBA00022618"/>
    </source>
</evidence>
<evidence type="ECO:0000256" key="1">
    <source>
        <dbReference type="ARBA" id="ARBA00022475"/>
    </source>
</evidence>
<dbReference type="EMBL" id="JABENB010000001">
    <property type="protein sequence ID" value="NNG38400.1"/>
    <property type="molecule type" value="Genomic_DNA"/>
</dbReference>
<evidence type="ECO:0000256" key="8">
    <source>
        <dbReference type="SAM" id="MobiDB-lite"/>
    </source>
</evidence>
<feature type="transmembrane region" description="Helical" evidence="7">
    <location>
        <begin position="107"/>
        <end position="128"/>
    </location>
</feature>
<dbReference type="Proteomes" id="UP000557772">
    <property type="component" value="Unassembled WGS sequence"/>
</dbReference>
<protein>
    <recommendedName>
        <fullName evidence="7">Cell division protein CrgA</fullName>
    </recommendedName>
</protein>
<feature type="region of interest" description="Disordered" evidence="8">
    <location>
        <begin position="1"/>
        <end position="73"/>
    </location>
</feature>
<dbReference type="HAMAP" id="MF_00631">
    <property type="entry name" value="CrgA"/>
    <property type="match status" value="1"/>
</dbReference>
<organism evidence="9 10">
    <name type="scientific">Flexivirga aerilata</name>
    <dbReference type="NCBI Taxonomy" id="1656889"/>
    <lineage>
        <taxon>Bacteria</taxon>
        <taxon>Bacillati</taxon>
        <taxon>Actinomycetota</taxon>
        <taxon>Actinomycetes</taxon>
        <taxon>Micrococcales</taxon>
        <taxon>Dermacoccaceae</taxon>
        <taxon>Flexivirga</taxon>
    </lineage>
</organism>
<dbReference type="GO" id="GO:0005886">
    <property type="term" value="C:plasma membrane"/>
    <property type="evidence" value="ECO:0007669"/>
    <property type="project" value="UniProtKB-SubCell"/>
</dbReference>
<comment type="similarity">
    <text evidence="7">Belongs to the CrgA family.</text>
</comment>
<keyword evidence="1 7" id="KW-1003">Cell membrane</keyword>
<feature type="compositionally biased region" description="Basic and acidic residues" evidence="8">
    <location>
        <begin position="51"/>
        <end position="68"/>
    </location>
</feature>
<evidence type="ECO:0000256" key="3">
    <source>
        <dbReference type="ARBA" id="ARBA00022692"/>
    </source>
</evidence>
<accession>A0A849AJ18</accession>
<evidence type="ECO:0000256" key="6">
    <source>
        <dbReference type="ARBA" id="ARBA00023306"/>
    </source>
</evidence>
<comment type="subcellular location">
    <subcellularLocation>
        <location evidence="7">Cell membrane</location>
        <topology evidence="7">Multi-pass membrane protein</topology>
    </subcellularLocation>
</comment>
<keyword evidence="2 7" id="KW-0132">Cell division</keyword>
<dbReference type="InterPro" id="IPR009619">
    <property type="entry name" value="CrgA"/>
</dbReference>
<keyword evidence="5 7" id="KW-0472">Membrane</keyword>
<dbReference type="AlphaFoldDB" id="A0A849AJ18"/>
<name>A0A849AJ18_9MICO</name>
<keyword evidence="4 7" id="KW-1133">Transmembrane helix</keyword>
<proteinExistence type="inferred from homology"/>
<keyword evidence="10" id="KW-1185">Reference proteome</keyword>
<reference evidence="9 10" key="1">
    <citation type="submission" date="2020-05" db="EMBL/GenBank/DDBJ databases">
        <title>Flexivirga sp. ID2601S isolated from air conditioner.</title>
        <authorList>
            <person name="Kim D.H."/>
        </authorList>
    </citation>
    <scope>NUCLEOTIDE SEQUENCE [LARGE SCALE GENOMIC DNA]</scope>
    <source>
        <strain evidence="9 10">ID2601S</strain>
    </source>
</reference>
<keyword evidence="3 7" id="KW-0812">Transmembrane</keyword>
<evidence type="ECO:0000256" key="5">
    <source>
        <dbReference type="ARBA" id="ARBA00023136"/>
    </source>
</evidence>
<feature type="transmembrane region" description="Helical" evidence="7">
    <location>
        <begin position="79"/>
        <end position="101"/>
    </location>
</feature>
<keyword evidence="6 7" id="KW-0131">Cell cycle</keyword>
<evidence type="ECO:0000313" key="9">
    <source>
        <dbReference type="EMBL" id="NNG38400.1"/>
    </source>
</evidence>
<gene>
    <name evidence="7" type="primary">crgA</name>
    <name evidence="9" type="ORF">HJ588_03805</name>
</gene>
<evidence type="ECO:0000256" key="4">
    <source>
        <dbReference type="ARBA" id="ARBA00022989"/>
    </source>
</evidence>
<dbReference type="Pfam" id="PF06781">
    <property type="entry name" value="CrgA"/>
    <property type="match status" value="1"/>
</dbReference>
<sequence length="133" mass="14322">MKKKAAAKADAEDAEASRDSREAAQLSAQAKDERSSDSSDAKTLAAQAKQKKAEAKAEAKQARADRRAAGIADGPNPSWWVPTMCALMIVGLFWLVTYYLSSEKYPIPGIGLGNMAIGFGLILVGFAMTTRWR</sequence>
<feature type="compositionally biased region" description="Basic and acidic residues" evidence="8">
    <location>
        <begin position="30"/>
        <end position="40"/>
    </location>
</feature>
<comment type="caution">
    <text evidence="9">The sequence shown here is derived from an EMBL/GenBank/DDBJ whole genome shotgun (WGS) entry which is preliminary data.</text>
</comment>